<dbReference type="Proteomes" id="UP001228376">
    <property type="component" value="Unassembled WGS sequence"/>
</dbReference>
<dbReference type="Pfam" id="PF06953">
    <property type="entry name" value="ArsD"/>
    <property type="match status" value="1"/>
</dbReference>
<evidence type="ECO:0000313" key="1">
    <source>
        <dbReference type="EMBL" id="MDY0405427.1"/>
    </source>
</evidence>
<dbReference type="EMBL" id="JAROCA020000001">
    <property type="protein sequence ID" value="MDY0405427.1"/>
    <property type="molecule type" value="Genomic_DNA"/>
</dbReference>
<gene>
    <name evidence="1" type="ORF">P5G51_008460</name>
</gene>
<organism evidence="1 2">
    <name type="scientific">Tigheibacillus jepli</name>
    <dbReference type="NCBI Taxonomy" id="3035914"/>
    <lineage>
        <taxon>Bacteria</taxon>
        <taxon>Bacillati</taxon>
        <taxon>Bacillota</taxon>
        <taxon>Bacilli</taxon>
        <taxon>Bacillales</taxon>
        <taxon>Bacillaceae</taxon>
        <taxon>Tigheibacillus</taxon>
    </lineage>
</organism>
<comment type="caution">
    <text evidence="1">The sequence shown here is derived from an EMBL/GenBank/DDBJ whole genome shotgun (WGS) entry which is preliminary data.</text>
</comment>
<dbReference type="InterPro" id="IPR010712">
    <property type="entry name" value="Arsenical-R_ArsD"/>
</dbReference>
<sequence length="108" mass="12560">MINISYYCLEDDEKCLKLEVFKSIHDERFRNSYNILHEEKLFTHLYMKSKSNSPFKQNELVNKELKKDGDNALPLVIINNEIVKRGDLLTVEELSDLLGIGISIQSDN</sequence>
<name>A0ABU5CGH0_9BACI</name>
<reference evidence="1 2" key="1">
    <citation type="submission" date="2023-10" db="EMBL/GenBank/DDBJ databases">
        <title>179-bfca-hs.</title>
        <authorList>
            <person name="Miliotis G."/>
            <person name="Sengupta P."/>
            <person name="Hameed A."/>
            <person name="Chuvochina M."/>
            <person name="Mcdonagh F."/>
            <person name="Simpson A.C."/>
            <person name="Singh N.K."/>
            <person name="Rekha P.D."/>
            <person name="Raman K."/>
            <person name="Hugenholtz P."/>
            <person name="Venkateswaran K."/>
        </authorList>
    </citation>
    <scope>NUCLEOTIDE SEQUENCE [LARGE SCALE GENOMIC DNA]</scope>
    <source>
        <strain evidence="1 2">179-BFC-A-HS</strain>
    </source>
</reference>
<accession>A0ABU5CGH0</accession>
<dbReference type="RefSeq" id="WP_306065528.1">
    <property type="nucleotide sequence ID" value="NZ_JAROCA020000001.1"/>
</dbReference>
<evidence type="ECO:0000313" key="2">
    <source>
        <dbReference type="Proteomes" id="UP001228376"/>
    </source>
</evidence>
<keyword evidence="2" id="KW-1185">Reference proteome</keyword>
<proteinExistence type="predicted"/>
<dbReference type="Gene3D" id="3.40.30.10">
    <property type="entry name" value="Glutaredoxin"/>
    <property type="match status" value="1"/>
</dbReference>
<protein>
    <submittedName>
        <fullName evidence="1">Arsenic metallochaperone ArsD family protein</fullName>
    </submittedName>
</protein>